<dbReference type="InterPro" id="IPR051120">
    <property type="entry name" value="ABC_AA/LPS_Transport"/>
</dbReference>
<organism evidence="5 6">
    <name type="scientific">Ureibacillus manganicus DSM 26584</name>
    <dbReference type="NCBI Taxonomy" id="1384049"/>
    <lineage>
        <taxon>Bacteria</taxon>
        <taxon>Bacillati</taxon>
        <taxon>Bacillota</taxon>
        <taxon>Bacilli</taxon>
        <taxon>Bacillales</taxon>
        <taxon>Caryophanaceae</taxon>
        <taxon>Ureibacillus</taxon>
    </lineage>
</organism>
<dbReference type="SUPFAM" id="SSF52540">
    <property type="entry name" value="P-loop containing nucleoside triphosphate hydrolases"/>
    <property type="match status" value="1"/>
</dbReference>
<dbReference type="eggNOG" id="COG0411">
    <property type="taxonomic scope" value="Bacteria"/>
</dbReference>
<keyword evidence="1" id="KW-0813">Transport</keyword>
<proteinExistence type="predicted"/>
<dbReference type="PANTHER" id="PTHR45772">
    <property type="entry name" value="CONSERVED COMPONENT OF ABC TRANSPORTER FOR NATURAL AMINO ACIDS-RELATED"/>
    <property type="match status" value="1"/>
</dbReference>
<dbReference type="OrthoDB" id="9805514at2"/>
<dbReference type="GO" id="GO:0016887">
    <property type="term" value="F:ATP hydrolysis activity"/>
    <property type="evidence" value="ECO:0007669"/>
    <property type="project" value="InterPro"/>
</dbReference>
<sequence length="257" mass="28563">MVIEVKNITKNFGGISALKDVSFSINKGEIFGLIGPNGAGKTTMFNMITNIYEPTSGEIIFQGENITGIKPYKITEKGICRTYQNIRLFSQMSTLHNVMVGGHSQSHSGVFSSVFRTKAQRKEEQLLIERSEELLELVGLLEHKDTIAENLAYGQQRRLEIARALASNPSLLLLDEPAAGMNEKETDSLYDLIKTVQSRGITVLIIEHDMPLVMKLCDRITVLNFGEKLAEGTPEEIQNNEAVIEAYLGKEEDEVDA</sequence>
<evidence type="ECO:0000313" key="6">
    <source>
        <dbReference type="Proteomes" id="UP000030416"/>
    </source>
</evidence>
<dbReference type="GO" id="GO:0015192">
    <property type="term" value="F:L-phenylalanine transmembrane transporter activity"/>
    <property type="evidence" value="ECO:0007669"/>
    <property type="project" value="TreeGrafter"/>
</dbReference>
<evidence type="ECO:0000313" key="5">
    <source>
        <dbReference type="EMBL" id="KGR77506.1"/>
    </source>
</evidence>
<evidence type="ECO:0000256" key="2">
    <source>
        <dbReference type="ARBA" id="ARBA00022741"/>
    </source>
</evidence>
<protein>
    <submittedName>
        <fullName evidence="5">ABC transporter</fullName>
    </submittedName>
</protein>
<dbReference type="GO" id="GO:0042941">
    <property type="term" value="P:D-alanine transmembrane transport"/>
    <property type="evidence" value="ECO:0007669"/>
    <property type="project" value="TreeGrafter"/>
</dbReference>
<dbReference type="CDD" id="cd03219">
    <property type="entry name" value="ABC_Mj1267_LivG_branched"/>
    <property type="match status" value="1"/>
</dbReference>
<gene>
    <name evidence="5" type="ORF">CD29_14695</name>
</gene>
<reference evidence="5 6" key="1">
    <citation type="submission" date="2014-02" db="EMBL/GenBank/DDBJ databases">
        <title>Draft genome sequence of Lysinibacillus manganicus DSM 26584T.</title>
        <authorList>
            <person name="Zhang F."/>
            <person name="Wang G."/>
            <person name="Zhang L."/>
        </authorList>
    </citation>
    <scope>NUCLEOTIDE SEQUENCE [LARGE SCALE GENOMIC DNA]</scope>
    <source>
        <strain evidence="5 6">DSM 26584</strain>
    </source>
</reference>
<dbReference type="InterPro" id="IPR003439">
    <property type="entry name" value="ABC_transporter-like_ATP-bd"/>
</dbReference>
<dbReference type="InterPro" id="IPR027417">
    <property type="entry name" value="P-loop_NTPase"/>
</dbReference>
<dbReference type="RefSeq" id="WP_036188151.1">
    <property type="nucleotide sequence ID" value="NZ_AVDA01000018.1"/>
</dbReference>
<name>A0A0A3HY21_9BACL</name>
<keyword evidence="3" id="KW-0067">ATP-binding</keyword>
<dbReference type="PROSITE" id="PS00211">
    <property type="entry name" value="ABC_TRANSPORTER_1"/>
    <property type="match status" value="1"/>
</dbReference>
<dbReference type="Pfam" id="PF12399">
    <property type="entry name" value="BCA_ABC_TP_C"/>
    <property type="match status" value="1"/>
</dbReference>
<keyword evidence="2" id="KW-0547">Nucleotide-binding</keyword>
<dbReference type="GO" id="GO:1903806">
    <property type="term" value="P:L-isoleucine import across plasma membrane"/>
    <property type="evidence" value="ECO:0007669"/>
    <property type="project" value="TreeGrafter"/>
</dbReference>
<dbReference type="EMBL" id="JPVN01000018">
    <property type="protein sequence ID" value="KGR77506.1"/>
    <property type="molecule type" value="Genomic_DNA"/>
</dbReference>
<feature type="domain" description="ABC transporter" evidence="4">
    <location>
        <begin position="3"/>
        <end position="250"/>
    </location>
</feature>
<dbReference type="Pfam" id="PF00005">
    <property type="entry name" value="ABC_tran"/>
    <property type="match status" value="1"/>
</dbReference>
<dbReference type="FunFam" id="3.40.50.300:FF:000421">
    <property type="entry name" value="Branched-chain amino acid ABC transporter ATP-binding protein"/>
    <property type="match status" value="1"/>
</dbReference>
<dbReference type="GO" id="GO:0005524">
    <property type="term" value="F:ATP binding"/>
    <property type="evidence" value="ECO:0007669"/>
    <property type="project" value="UniProtKB-KW"/>
</dbReference>
<accession>A0A0A3HY21</accession>
<dbReference type="SMART" id="SM00382">
    <property type="entry name" value="AAA"/>
    <property type="match status" value="1"/>
</dbReference>
<dbReference type="InterPro" id="IPR032823">
    <property type="entry name" value="BCA_ABC_TP_C"/>
</dbReference>
<dbReference type="InterPro" id="IPR017871">
    <property type="entry name" value="ABC_transporter-like_CS"/>
</dbReference>
<dbReference type="GO" id="GO:0015188">
    <property type="term" value="F:L-isoleucine transmembrane transporter activity"/>
    <property type="evidence" value="ECO:0007669"/>
    <property type="project" value="TreeGrafter"/>
</dbReference>
<evidence type="ECO:0000256" key="3">
    <source>
        <dbReference type="ARBA" id="ARBA00022840"/>
    </source>
</evidence>
<keyword evidence="6" id="KW-1185">Reference proteome</keyword>
<dbReference type="PANTHER" id="PTHR45772:SF7">
    <property type="entry name" value="AMINO ACID ABC TRANSPORTER ATP-BINDING PROTEIN"/>
    <property type="match status" value="1"/>
</dbReference>
<dbReference type="STRING" id="1384049.CD29_14695"/>
<comment type="caution">
    <text evidence="5">The sequence shown here is derived from an EMBL/GenBank/DDBJ whole genome shotgun (WGS) entry which is preliminary data.</text>
</comment>
<dbReference type="GO" id="GO:0015808">
    <property type="term" value="P:L-alanine transport"/>
    <property type="evidence" value="ECO:0007669"/>
    <property type="project" value="TreeGrafter"/>
</dbReference>
<dbReference type="GO" id="GO:0005886">
    <property type="term" value="C:plasma membrane"/>
    <property type="evidence" value="ECO:0007669"/>
    <property type="project" value="TreeGrafter"/>
</dbReference>
<dbReference type="Proteomes" id="UP000030416">
    <property type="component" value="Unassembled WGS sequence"/>
</dbReference>
<dbReference type="GO" id="GO:1903805">
    <property type="term" value="P:L-valine import across plasma membrane"/>
    <property type="evidence" value="ECO:0007669"/>
    <property type="project" value="TreeGrafter"/>
</dbReference>
<evidence type="ECO:0000256" key="1">
    <source>
        <dbReference type="ARBA" id="ARBA00022448"/>
    </source>
</evidence>
<dbReference type="AlphaFoldDB" id="A0A0A3HY21"/>
<dbReference type="GO" id="GO:0005304">
    <property type="term" value="F:L-valine transmembrane transporter activity"/>
    <property type="evidence" value="ECO:0007669"/>
    <property type="project" value="TreeGrafter"/>
</dbReference>
<dbReference type="PROSITE" id="PS50893">
    <property type="entry name" value="ABC_TRANSPORTER_2"/>
    <property type="match status" value="1"/>
</dbReference>
<dbReference type="InterPro" id="IPR003593">
    <property type="entry name" value="AAA+_ATPase"/>
</dbReference>
<evidence type="ECO:0000259" key="4">
    <source>
        <dbReference type="PROSITE" id="PS50893"/>
    </source>
</evidence>
<dbReference type="Gene3D" id="3.40.50.300">
    <property type="entry name" value="P-loop containing nucleotide triphosphate hydrolases"/>
    <property type="match status" value="1"/>
</dbReference>